<dbReference type="GO" id="GO:0004502">
    <property type="term" value="F:kynurenine 3-monooxygenase activity"/>
    <property type="evidence" value="ECO:0007669"/>
    <property type="project" value="TreeGrafter"/>
</dbReference>
<dbReference type="Proteomes" id="UP001362899">
    <property type="component" value="Unassembled WGS sequence"/>
</dbReference>
<gene>
    <name evidence="9" type="ORF">DASB73_013700</name>
</gene>
<keyword evidence="7" id="KW-1133">Transmembrane helix</keyword>
<evidence type="ECO:0000256" key="6">
    <source>
        <dbReference type="ARBA" id="ARBA00023033"/>
    </source>
</evidence>
<evidence type="ECO:0000256" key="1">
    <source>
        <dbReference type="ARBA" id="ARBA00001974"/>
    </source>
</evidence>
<keyword evidence="10" id="KW-1185">Reference proteome</keyword>
<dbReference type="AlphaFoldDB" id="A0AAV5RH47"/>
<keyword evidence="7" id="KW-0812">Transmembrane</keyword>
<dbReference type="PANTHER" id="PTHR46028">
    <property type="entry name" value="KYNURENINE 3-MONOOXYGENASE"/>
    <property type="match status" value="1"/>
</dbReference>
<evidence type="ECO:0000256" key="2">
    <source>
        <dbReference type="ARBA" id="ARBA00022630"/>
    </source>
</evidence>
<reference evidence="9 10" key="1">
    <citation type="journal article" date="2023" name="Elife">
        <title>Identification of key yeast species and microbe-microbe interactions impacting larval growth of Drosophila in the wild.</title>
        <authorList>
            <person name="Mure A."/>
            <person name="Sugiura Y."/>
            <person name="Maeda R."/>
            <person name="Honda K."/>
            <person name="Sakurai N."/>
            <person name="Takahashi Y."/>
            <person name="Watada M."/>
            <person name="Katoh T."/>
            <person name="Gotoh A."/>
            <person name="Gotoh Y."/>
            <person name="Taniguchi I."/>
            <person name="Nakamura K."/>
            <person name="Hayashi T."/>
            <person name="Katayama T."/>
            <person name="Uemura T."/>
            <person name="Hattori Y."/>
        </authorList>
    </citation>
    <scope>NUCLEOTIDE SEQUENCE [LARGE SCALE GENOMIC DNA]</scope>
    <source>
        <strain evidence="9 10">SB-73</strain>
    </source>
</reference>
<organism evidence="9 10">
    <name type="scientific">Starmerella bacillaris</name>
    <name type="common">Yeast</name>
    <name type="synonym">Candida zemplinina</name>
    <dbReference type="NCBI Taxonomy" id="1247836"/>
    <lineage>
        <taxon>Eukaryota</taxon>
        <taxon>Fungi</taxon>
        <taxon>Dikarya</taxon>
        <taxon>Ascomycota</taxon>
        <taxon>Saccharomycotina</taxon>
        <taxon>Dipodascomycetes</taxon>
        <taxon>Dipodascales</taxon>
        <taxon>Trichomonascaceae</taxon>
        <taxon>Starmerella</taxon>
    </lineage>
</organism>
<proteinExistence type="predicted"/>
<sequence length="439" mass="48503">MTQVVIGAGMVGCATALALIKRGYDVVIYEKRPDPRVEENKDVGRSINLAISARGLRSLRAIDPEICDVVISHTVPMKGRMIHAPGDGHMTPILYGVYGTESINSISRSKLNNLMIDAAERAGAKIVFSHQIPSDLEGVSALGETIFGCDGAFSKIRGLIERHTDYKIEQETVSTYYMEVPIPNSEAIKDWPLNYLHIWPRGSHMFIALPNDDGSFTGTLFAPNTLFESDLANPELLAKWFTTEFPDAAKVIGTEGLTMLGKNAPRGKLTSIKFSPYNLGSKIVLLGDASHSMVPFYGQGLNAGLEDVRTLFEQFIDTSIKDEWALAFNAYSKFRKPDLDAINDLSMANYLEMCSSVTKTSFKMRKYFDNMLSKALGDIWLPLYTMVSFRDDVRYSEALTRSKKQDRMLSNAINIIGGAVSIGASVGVLTLLKKYYGTK</sequence>
<dbReference type="GO" id="GO:0005741">
    <property type="term" value="C:mitochondrial outer membrane"/>
    <property type="evidence" value="ECO:0007669"/>
    <property type="project" value="TreeGrafter"/>
</dbReference>
<keyword evidence="2" id="KW-0285">Flavoprotein</keyword>
<evidence type="ECO:0000256" key="5">
    <source>
        <dbReference type="ARBA" id="ARBA00023002"/>
    </source>
</evidence>
<evidence type="ECO:0000313" key="10">
    <source>
        <dbReference type="Proteomes" id="UP001362899"/>
    </source>
</evidence>
<accession>A0AAV5RH47</accession>
<dbReference type="Gene3D" id="3.50.50.60">
    <property type="entry name" value="FAD/NAD(P)-binding domain"/>
    <property type="match status" value="1"/>
</dbReference>
<evidence type="ECO:0000256" key="7">
    <source>
        <dbReference type="SAM" id="Phobius"/>
    </source>
</evidence>
<keyword evidence="7" id="KW-0472">Membrane</keyword>
<evidence type="ECO:0000259" key="8">
    <source>
        <dbReference type="Pfam" id="PF01494"/>
    </source>
</evidence>
<keyword evidence="4" id="KW-0521">NADP</keyword>
<dbReference type="SUPFAM" id="SSF51905">
    <property type="entry name" value="FAD/NAD(P)-binding domain"/>
    <property type="match status" value="1"/>
</dbReference>
<comment type="cofactor">
    <cofactor evidence="1">
        <name>FAD</name>
        <dbReference type="ChEBI" id="CHEBI:57692"/>
    </cofactor>
</comment>
<dbReference type="GO" id="GO:0071949">
    <property type="term" value="F:FAD binding"/>
    <property type="evidence" value="ECO:0007669"/>
    <property type="project" value="InterPro"/>
</dbReference>
<dbReference type="EMBL" id="BTGC01000003">
    <property type="protein sequence ID" value="GMM50412.1"/>
    <property type="molecule type" value="Genomic_DNA"/>
</dbReference>
<dbReference type="GO" id="GO:0070189">
    <property type="term" value="P:kynurenine metabolic process"/>
    <property type="evidence" value="ECO:0007669"/>
    <property type="project" value="TreeGrafter"/>
</dbReference>
<dbReference type="PANTHER" id="PTHR46028:SF2">
    <property type="entry name" value="KYNURENINE 3-MONOOXYGENASE"/>
    <property type="match status" value="1"/>
</dbReference>
<evidence type="ECO:0000256" key="3">
    <source>
        <dbReference type="ARBA" id="ARBA00022827"/>
    </source>
</evidence>
<keyword evidence="6" id="KW-0503">Monooxygenase</keyword>
<keyword evidence="5" id="KW-0560">Oxidoreductase</keyword>
<feature type="domain" description="FAD-binding" evidence="8">
    <location>
        <begin position="4"/>
        <end position="316"/>
    </location>
</feature>
<keyword evidence="3" id="KW-0274">FAD</keyword>
<dbReference type="PRINTS" id="PR00420">
    <property type="entry name" value="RNGMNOXGNASE"/>
</dbReference>
<name>A0AAV5RH47_STABA</name>
<dbReference type="InterPro" id="IPR002938">
    <property type="entry name" value="FAD-bd"/>
</dbReference>
<dbReference type="InterPro" id="IPR036188">
    <property type="entry name" value="FAD/NAD-bd_sf"/>
</dbReference>
<comment type="caution">
    <text evidence="9">The sequence shown here is derived from an EMBL/GenBank/DDBJ whole genome shotgun (WGS) entry which is preliminary data.</text>
</comment>
<evidence type="ECO:0000313" key="9">
    <source>
        <dbReference type="EMBL" id="GMM50412.1"/>
    </source>
</evidence>
<protein>
    <submittedName>
        <fullName evidence="9">Kynurenine 3-monooxygenase</fullName>
    </submittedName>
</protein>
<dbReference type="Pfam" id="PF01494">
    <property type="entry name" value="FAD_binding_3"/>
    <property type="match status" value="1"/>
</dbReference>
<feature type="transmembrane region" description="Helical" evidence="7">
    <location>
        <begin position="412"/>
        <end position="432"/>
    </location>
</feature>
<evidence type="ECO:0000256" key="4">
    <source>
        <dbReference type="ARBA" id="ARBA00022857"/>
    </source>
</evidence>